<dbReference type="Pfam" id="PF05742">
    <property type="entry name" value="TANGO2"/>
    <property type="match status" value="1"/>
</dbReference>
<protein>
    <submittedName>
        <fullName evidence="1">Transport and Golgi organization protein 2</fullName>
    </submittedName>
</protein>
<keyword evidence="2" id="KW-1185">Reference proteome</keyword>
<comment type="caution">
    <text evidence="1">The sequence shown here is derived from an EMBL/GenBank/DDBJ whole genome shotgun (WGS) entry which is preliminary data.</text>
</comment>
<evidence type="ECO:0000313" key="2">
    <source>
        <dbReference type="Proteomes" id="UP000316096"/>
    </source>
</evidence>
<proteinExistence type="predicted"/>
<evidence type="ECO:0000313" key="1">
    <source>
        <dbReference type="EMBL" id="TQM01461.1"/>
    </source>
</evidence>
<dbReference type="PANTHER" id="PTHR17985">
    <property type="entry name" value="SER/THR-RICH PROTEIN T10 IN DGCR REGION"/>
    <property type="match status" value="1"/>
</dbReference>
<dbReference type="RefSeq" id="WP_141961294.1">
    <property type="nucleotide sequence ID" value="NZ_VFOZ01000001.1"/>
</dbReference>
<name>A0A543CWM0_9ACTN</name>
<dbReference type="EMBL" id="VFOZ01000001">
    <property type="protein sequence ID" value="TQM01461.1"/>
    <property type="molecule type" value="Genomic_DNA"/>
</dbReference>
<gene>
    <name evidence="1" type="ORF">FB559_7220</name>
</gene>
<dbReference type="AlphaFoldDB" id="A0A543CWM0"/>
<dbReference type="PANTHER" id="PTHR17985:SF8">
    <property type="entry name" value="TRANSPORT AND GOLGI ORGANIZATION PROTEIN 2 HOMOLOG"/>
    <property type="match status" value="1"/>
</dbReference>
<dbReference type="Proteomes" id="UP000316096">
    <property type="component" value="Unassembled WGS sequence"/>
</dbReference>
<dbReference type="OrthoDB" id="4380123at2"/>
<organism evidence="1 2">
    <name type="scientific">Actinoallomurus bryophytorum</name>
    <dbReference type="NCBI Taxonomy" id="1490222"/>
    <lineage>
        <taxon>Bacteria</taxon>
        <taxon>Bacillati</taxon>
        <taxon>Actinomycetota</taxon>
        <taxon>Actinomycetes</taxon>
        <taxon>Streptosporangiales</taxon>
        <taxon>Thermomonosporaceae</taxon>
        <taxon>Actinoallomurus</taxon>
    </lineage>
</organism>
<sequence length="241" mass="25644">MCTAIVGYDPGARVPLLLAGVRDELVARAWRPPARHWPDHPGLVGGRDELAGGTWLALDPAAPRVACVLNGVGTAAPESVRRSRGGLPLALAETGTLDGDPHGFDPFHLIGAEPGSVRLWSWDGERLTGRKLEPGLHMVVNSGLAEAGSRGGDDYMSARVAHFRPLFEAAGHEREAWRHLLDGDGLDPSDDRALIVRRDLGDGRLWGTTSISLTTFGPDGVSYDFTAEPGTPAAWQPVPTS</sequence>
<reference evidence="1 2" key="1">
    <citation type="submission" date="2019-06" db="EMBL/GenBank/DDBJ databases">
        <title>Sequencing the genomes of 1000 actinobacteria strains.</title>
        <authorList>
            <person name="Klenk H.-P."/>
        </authorList>
    </citation>
    <scope>NUCLEOTIDE SEQUENCE [LARGE SCALE GENOMIC DNA]</scope>
    <source>
        <strain evidence="1 2">DSM 102200</strain>
    </source>
</reference>
<dbReference type="InterPro" id="IPR008551">
    <property type="entry name" value="TANGO2"/>
</dbReference>
<accession>A0A543CWM0</accession>